<name>A0A017RZ88_9CLOT</name>
<dbReference type="InterPro" id="IPR029058">
    <property type="entry name" value="AB_hydrolase_fold"/>
</dbReference>
<sequence length="317" mass="36164">MRKKLLKGTLLVSSTLAAMHFSNKYIFSKVRQIENSINGEENFYFSQYGKIFYVKKGEGPPLMLLHGVASGVSSFMWRKNFDEFSKHFTVYAIDLPGFGRSEKLPITYKSYMYRDVIKYFIKDVIGEPANVIANIQSAAYVIRLEYDIPGLFKKIIAVCPSGIFEQSLPPSTSGSIITSVFKTPILGTFLYNMLVSRPGIKYFIGNKTYYNKDLASKYVLNHYIDSSRQNGYLSKYAPASFLGGYLNQNIIGPLQELSTPTLIIWGENAKMNTVNNIQSFKDLRPDLEYYIFPNCGYLPQEEYAVEFNKLCIDFLNK</sequence>
<evidence type="ECO:0000313" key="3">
    <source>
        <dbReference type="Proteomes" id="UP000019681"/>
    </source>
</evidence>
<proteinExistence type="predicted"/>
<dbReference type="STRING" id="1403537.Q428_01145"/>
<dbReference type="Gene3D" id="3.40.50.1820">
    <property type="entry name" value="alpha/beta hydrolase"/>
    <property type="match status" value="1"/>
</dbReference>
<dbReference type="EMBL" id="AZQP01000002">
    <property type="protein sequence ID" value="EYE89719.1"/>
    <property type="molecule type" value="Genomic_DNA"/>
</dbReference>
<feature type="domain" description="AB hydrolase-1" evidence="1">
    <location>
        <begin position="64"/>
        <end position="308"/>
    </location>
</feature>
<dbReference type="PANTHER" id="PTHR46438:SF2">
    <property type="entry name" value="ALPHA_BETA-HYDROLASES SUPERFAMILY PROTEIN"/>
    <property type="match status" value="1"/>
</dbReference>
<keyword evidence="3" id="KW-1185">Reference proteome</keyword>
<evidence type="ECO:0000313" key="2">
    <source>
        <dbReference type="EMBL" id="EYE89719.1"/>
    </source>
</evidence>
<accession>A0A017RZ88</accession>
<dbReference type="AlphaFoldDB" id="A0A017RZ88"/>
<gene>
    <name evidence="2" type="ORF">Q428_01145</name>
</gene>
<reference evidence="2 3" key="1">
    <citation type="journal article" date="2014" name="Genome Announc.">
        <title>Draft Genome Sequence of Fervidicella metallireducens Strain AeBT, an Iron-Reducing Thermoanaerobe from the Great Artesian Basin.</title>
        <authorList>
            <person name="Patel B.K."/>
        </authorList>
    </citation>
    <scope>NUCLEOTIDE SEQUENCE [LARGE SCALE GENOMIC DNA]</scope>
    <source>
        <strain evidence="2 3">AeB</strain>
    </source>
</reference>
<organism evidence="2 3">
    <name type="scientific">Fervidicella metallireducens AeB</name>
    <dbReference type="NCBI Taxonomy" id="1403537"/>
    <lineage>
        <taxon>Bacteria</taxon>
        <taxon>Bacillati</taxon>
        <taxon>Bacillota</taxon>
        <taxon>Clostridia</taxon>
        <taxon>Eubacteriales</taxon>
        <taxon>Clostridiaceae</taxon>
        <taxon>Fervidicella</taxon>
    </lineage>
</organism>
<dbReference type="OrthoDB" id="9808398at2"/>
<evidence type="ECO:0000259" key="1">
    <source>
        <dbReference type="Pfam" id="PF12697"/>
    </source>
</evidence>
<protein>
    <recommendedName>
        <fullName evidence="1">AB hydrolase-1 domain-containing protein</fullName>
    </recommendedName>
</protein>
<comment type="caution">
    <text evidence="2">The sequence shown here is derived from an EMBL/GenBank/DDBJ whole genome shotgun (WGS) entry which is preliminary data.</text>
</comment>
<dbReference type="RefSeq" id="WP_035377393.1">
    <property type="nucleotide sequence ID" value="NZ_AZQP01000002.1"/>
</dbReference>
<dbReference type="Proteomes" id="UP000019681">
    <property type="component" value="Unassembled WGS sequence"/>
</dbReference>
<dbReference type="InterPro" id="IPR000073">
    <property type="entry name" value="AB_hydrolase_1"/>
</dbReference>
<dbReference type="PANTHER" id="PTHR46438">
    <property type="entry name" value="ALPHA/BETA-HYDROLASES SUPERFAMILY PROTEIN"/>
    <property type="match status" value="1"/>
</dbReference>
<dbReference type="SUPFAM" id="SSF53474">
    <property type="entry name" value="alpha/beta-Hydrolases"/>
    <property type="match status" value="1"/>
</dbReference>
<dbReference type="Pfam" id="PF12697">
    <property type="entry name" value="Abhydrolase_6"/>
    <property type="match status" value="1"/>
</dbReference>